<dbReference type="Proteomes" id="UP000620124">
    <property type="component" value="Unassembled WGS sequence"/>
</dbReference>
<proteinExistence type="predicted"/>
<reference evidence="2" key="1">
    <citation type="submission" date="2020-05" db="EMBL/GenBank/DDBJ databases">
        <title>Mycena genomes resolve the evolution of fungal bioluminescence.</title>
        <authorList>
            <person name="Tsai I.J."/>
        </authorList>
    </citation>
    <scope>NUCLEOTIDE SEQUENCE</scope>
    <source>
        <strain evidence="2">CCC161011</strain>
    </source>
</reference>
<sequence>MSTDPNLRRAMNARPCIQLCIIHVAKRSAACGILVRALLTLHPSRTWHLYYLKRVTPQLQVRPAMPSCTLALLADLTFVSSVLPLRPPLPCPHPSFPSSSLVPRPAYDRLGTSSSRQNPRCWKDVSLVRPLFRVSFGLPSTQPNARPAAVPAAPPSSSCIRHIAPYPGTRNASSGLLPTAASSLRPVDVETLLPDIDRRREVHPPHQPATRLFPTHPSRLSARLHHHPQHPLGSSVWSSVGVRMGVGGGKDEGRVPVPAYDAARDEDEDADADSVCRRQHEAGVALGGAHPNSKSGKWRAVREPRKPVMLRAGARRTSAVDVWAVGQVAAGGGRERE</sequence>
<comment type="caution">
    <text evidence="2">The sequence shown here is derived from an EMBL/GenBank/DDBJ whole genome shotgun (WGS) entry which is preliminary data.</text>
</comment>
<gene>
    <name evidence="2" type="ORF">MVEN_01100700</name>
</gene>
<dbReference type="EMBL" id="JACAZI010000008">
    <property type="protein sequence ID" value="KAF7354133.1"/>
    <property type="molecule type" value="Genomic_DNA"/>
</dbReference>
<evidence type="ECO:0000313" key="3">
    <source>
        <dbReference type="Proteomes" id="UP000620124"/>
    </source>
</evidence>
<name>A0A8H7D0F2_9AGAR</name>
<organism evidence="2 3">
    <name type="scientific">Mycena venus</name>
    <dbReference type="NCBI Taxonomy" id="2733690"/>
    <lineage>
        <taxon>Eukaryota</taxon>
        <taxon>Fungi</taxon>
        <taxon>Dikarya</taxon>
        <taxon>Basidiomycota</taxon>
        <taxon>Agaricomycotina</taxon>
        <taxon>Agaricomycetes</taxon>
        <taxon>Agaricomycetidae</taxon>
        <taxon>Agaricales</taxon>
        <taxon>Marasmiineae</taxon>
        <taxon>Mycenaceae</taxon>
        <taxon>Mycena</taxon>
    </lineage>
</organism>
<accession>A0A8H7D0F2</accession>
<evidence type="ECO:0000256" key="1">
    <source>
        <dbReference type="SAM" id="MobiDB-lite"/>
    </source>
</evidence>
<feature type="region of interest" description="Disordered" evidence="1">
    <location>
        <begin position="282"/>
        <end position="304"/>
    </location>
</feature>
<dbReference type="AlphaFoldDB" id="A0A8H7D0F2"/>
<protein>
    <submittedName>
        <fullName evidence="2">Uncharacterized protein</fullName>
    </submittedName>
</protein>
<keyword evidence="3" id="KW-1185">Reference proteome</keyword>
<evidence type="ECO:0000313" key="2">
    <source>
        <dbReference type="EMBL" id="KAF7354133.1"/>
    </source>
</evidence>